<keyword evidence="2" id="KW-1185">Reference proteome</keyword>
<protein>
    <submittedName>
        <fullName evidence="1">FAD/NAD(P)-binding domain-containing protein</fullName>
    </submittedName>
</protein>
<organism evidence="1 2">
    <name type="scientific">Pluteus cervinus</name>
    <dbReference type="NCBI Taxonomy" id="181527"/>
    <lineage>
        <taxon>Eukaryota</taxon>
        <taxon>Fungi</taxon>
        <taxon>Dikarya</taxon>
        <taxon>Basidiomycota</taxon>
        <taxon>Agaricomycotina</taxon>
        <taxon>Agaricomycetes</taxon>
        <taxon>Agaricomycetidae</taxon>
        <taxon>Agaricales</taxon>
        <taxon>Pluteineae</taxon>
        <taxon>Pluteaceae</taxon>
        <taxon>Pluteus</taxon>
    </lineage>
</organism>
<reference evidence="1 2" key="1">
    <citation type="journal article" date="2019" name="Nat. Ecol. Evol.">
        <title>Megaphylogeny resolves global patterns of mushroom evolution.</title>
        <authorList>
            <person name="Varga T."/>
            <person name="Krizsan K."/>
            <person name="Foldi C."/>
            <person name="Dima B."/>
            <person name="Sanchez-Garcia M."/>
            <person name="Sanchez-Ramirez S."/>
            <person name="Szollosi G.J."/>
            <person name="Szarkandi J.G."/>
            <person name="Papp V."/>
            <person name="Albert L."/>
            <person name="Andreopoulos W."/>
            <person name="Angelini C."/>
            <person name="Antonin V."/>
            <person name="Barry K.W."/>
            <person name="Bougher N.L."/>
            <person name="Buchanan P."/>
            <person name="Buyck B."/>
            <person name="Bense V."/>
            <person name="Catcheside P."/>
            <person name="Chovatia M."/>
            <person name="Cooper J."/>
            <person name="Damon W."/>
            <person name="Desjardin D."/>
            <person name="Finy P."/>
            <person name="Geml J."/>
            <person name="Haridas S."/>
            <person name="Hughes K."/>
            <person name="Justo A."/>
            <person name="Karasinski D."/>
            <person name="Kautmanova I."/>
            <person name="Kiss B."/>
            <person name="Kocsube S."/>
            <person name="Kotiranta H."/>
            <person name="LaButti K.M."/>
            <person name="Lechner B.E."/>
            <person name="Liimatainen K."/>
            <person name="Lipzen A."/>
            <person name="Lukacs Z."/>
            <person name="Mihaltcheva S."/>
            <person name="Morgado L.N."/>
            <person name="Niskanen T."/>
            <person name="Noordeloos M.E."/>
            <person name="Ohm R.A."/>
            <person name="Ortiz-Santana B."/>
            <person name="Ovrebo C."/>
            <person name="Racz N."/>
            <person name="Riley R."/>
            <person name="Savchenko A."/>
            <person name="Shiryaev A."/>
            <person name="Soop K."/>
            <person name="Spirin V."/>
            <person name="Szebenyi C."/>
            <person name="Tomsovsky M."/>
            <person name="Tulloss R.E."/>
            <person name="Uehling J."/>
            <person name="Grigoriev I.V."/>
            <person name="Vagvolgyi C."/>
            <person name="Papp T."/>
            <person name="Martin F.M."/>
            <person name="Miettinen O."/>
            <person name="Hibbett D.S."/>
            <person name="Nagy L.G."/>
        </authorList>
    </citation>
    <scope>NUCLEOTIDE SEQUENCE [LARGE SCALE GENOMIC DNA]</scope>
    <source>
        <strain evidence="1 2">NL-1719</strain>
    </source>
</reference>
<proteinExistence type="predicted"/>
<dbReference type="Proteomes" id="UP000308600">
    <property type="component" value="Unassembled WGS sequence"/>
</dbReference>
<evidence type="ECO:0000313" key="1">
    <source>
        <dbReference type="EMBL" id="TFK67937.1"/>
    </source>
</evidence>
<dbReference type="EMBL" id="ML208363">
    <property type="protein sequence ID" value="TFK67937.1"/>
    <property type="molecule type" value="Genomic_DNA"/>
</dbReference>
<name>A0ACD3AQY0_9AGAR</name>
<gene>
    <name evidence="1" type="ORF">BDN72DRAFT_842431</name>
</gene>
<evidence type="ECO:0000313" key="2">
    <source>
        <dbReference type="Proteomes" id="UP000308600"/>
    </source>
</evidence>
<accession>A0ACD3AQY0</accession>
<sequence>MKVAVIGSGVSGLGATWLLNEHSDHEVHLYECDDRPGGHANTVRFVPPGKPEKDGVDVDTGFIVLNPTTYPNFLRFLKLYPRTIKILPTEMTFSITRDGGAFEWAGKDLFTVFCQGWRRVVDPGMWRMIYDVLRFNACSREILVYERLKAGKDMSVGDYLAREGYSEEFTHNYLIPMTAAIWSTPPDKCALDFPAHTLIQFMHNHHLLQVTGKPKWLTLHGGSRTYVRQIHSALPPSQLHLSTPIVSLTTFTPPPQKKATRQGKAPSPPPEPKVKIMSASGVEEIFDHVVLACHSDTALKILRAGSQKAGLAASGEQGITQEEENILSMFSWTQNEAVLHADVNLMPKSRPAWSCWNYLTKTSDQVDKKGKRKLNVNEVSLTYGMNDLQHIPESKYGPVLVTLNPPLDMQPDPSLTTGRWKYEHPVLDAKAVHAQTQMFKIQNKRSISFAGAWLRYGFHEDGFSSGIQAALALSESAASLGNDERIIPPFPIVIAYTDPTFTYPQLLLYYFFRLFEVTRTRPLVGFMLRPFLVLLGVLTGANRG</sequence>